<protein>
    <recommendedName>
        <fullName evidence="2">FHA domain-containing protein</fullName>
    </recommendedName>
</protein>
<dbReference type="OrthoDB" id="512240at2"/>
<evidence type="ECO:0000256" key="1">
    <source>
        <dbReference type="SAM" id="Phobius"/>
    </source>
</evidence>
<gene>
    <name evidence="3" type="ORF">DSM106972_065040</name>
</gene>
<evidence type="ECO:0000259" key="2">
    <source>
        <dbReference type="PROSITE" id="PS50006"/>
    </source>
</evidence>
<dbReference type="InterPro" id="IPR008984">
    <property type="entry name" value="SMAD_FHA_dom_sf"/>
</dbReference>
<organism evidence="3 4">
    <name type="scientific">Dulcicalothrix desertica PCC 7102</name>
    <dbReference type="NCBI Taxonomy" id="232991"/>
    <lineage>
        <taxon>Bacteria</taxon>
        <taxon>Bacillati</taxon>
        <taxon>Cyanobacteriota</taxon>
        <taxon>Cyanophyceae</taxon>
        <taxon>Nostocales</taxon>
        <taxon>Calotrichaceae</taxon>
        <taxon>Dulcicalothrix</taxon>
    </lineage>
</organism>
<feature type="transmembrane region" description="Helical" evidence="1">
    <location>
        <begin position="303"/>
        <end position="326"/>
    </location>
</feature>
<keyword evidence="4" id="KW-1185">Reference proteome</keyword>
<feature type="domain" description="FHA" evidence="2">
    <location>
        <begin position="30"/>
        <end position="88"/>
    </location>
</feature>
<dbReference type="Proteomes" id="UP000271624">
    <property type="component" value="Unassembled WGS sequence"/>
</dbReference>
<keyword evidence="1" id="KW-0472">Membrane</keyword>
<dbReference type="Gene3D" id="2.60.200.20">
    <property type="match status" value="1"/>
</dbReference>
<dbReference type="SUPFAM" id="SSF49879">
    <property type="entry name" value="SMAD/FHA domain"/>
    <property type="match status" value="1"/>
</dbReference>
<dbReference type="CDD" id="cd00060">
    <property type="entry name" value="FHA"/>
    <property type="match status" value="1"/>
</dbReference>
<evidence type="ECO:0000313" key="3">
    <source>
        <dbReference type="EMBL" id="RUT01881.1"/>
    </source>
</evidence>
<dbReference type="InterPro" id="IPR000253">
    <property type="entry name" value="FHA_dom"/>
</dbReference>
<dbReference type="PROSITE" id="PS50006">
    <property type="entry name" value="FHA_DOMAIN"/>
    <property type="match status" value="1"/>
</dbReference>
<reference evidence="3" key="1">
    <citation type="submission" date="2018-12" db="EMBL/GenBank/DDBJ databases">
        <authorList>
            <person name="Will S."/>
            <person name="Neumann-Schaal M."/>
            <person name="Henke P."/>
        </authorList>
    </citation>
    <scope>NUCLEOTIDE SEQUENCE</scope>
    <source>
        <strain evidence="3">PCC 7102</strain>
    </source>
</reference>
<name>A0A433V726_9CYAN</name>
<comment type="caution">
    <text evidence="3">The sequence shown here is derived from an EMBL/GenBank/DDBJ whole genome shotgun (WGS) entry which is preliminary data.</text>
</comment>
<feature type="transmembrane region" description="Helical" evidence="1">
    <location>
        <begin position="270"/>
        <end position="291"/>
    </location>
</feature>
<proteinExistence type="predicted"/>
<accession>A0A433V726</accession>
<evidence type="ECO:0000313" key="4">
    <source>
        <dbReference type="Proteomes" id="UP000271624"/>
    </source>
</evidence>
<sequence>MYEITFGWQIQGKRLSQSLSFDSTKAPGIIKIGRDPNQCDVLVVDANNHVSRLHAEIIFNSDSGIFYLQNATLHKPQPNTVFLNSDIVTEKVEIHNGDIIVLRDVPITVESMRVQIKNQIQAPVAANINQYNPTQVSTPEYQQNNQYPVNQNYNIPNNSYNLQTLQIEAQNQVKQQGGITLGQSILQNASQNDFGAISVMFKQFIPEDEQIEYACYLGIRGLWGIGTRQFACVTNRRVADITVGLFGEVTYQDGFLEHINSGIIYQPSKLWLYVMLLGYFLFGLSLTLPVWTGILSLLNFSSFGILAPLALIFSIASSALLVPLIVKWYYRIVKCGLVMTVREGEIYLSPMGYAFSHRLIYFFSNRKLITRASNLYRHFIIQREIRLNAVESYPLPNLQPKQTPVRLTPLNI</sequence>
<keyword evidence="1" id="KW-1133">Transmembrane helix</keyword>
<reference evidence="3" key="2">
    <citation type="journal article" date="2019" name="Genome Biol. Evol.">
        <title>Day and night: Metabolic profiles and evolutionary relationships of six axenic non-marine cyanobacteria.</title>
        <authorList>
            <person name="Will S.E."/>
            <person name="Henke P."/>
            <person name="Boedeker C."/>
            <person name="Huang S."/>
            <person name="Brinkmann H."/>
            <person name="Rohde M."/>
            <person name="Jarek M."/>
            <person name="Friedl T."/>
            <person name="Seufert S."/>
            <person name="Schumacher M."/>
            <person name="Overmann J."/>
            <person name="Neumann-Schaal M."/>
            <person name="Petersen J."/>
        </authorList>
    </citation>
    <scope>NUCLEOTIDE SEQUENCE [LARGE SCALE GENOMIC DNA]</scope>
    <source>
        <strain evidence="3">PCC 7102</strain>
    </source>
</reference>
<keyword evidence="1" id="KW-0812">Transmembrane</keyword>
<dbReference type="Pfam" id="PF00498">
    <property type="entry name" value="FHA"/>
    <property type="match status" value="1"/>
</dbReference>
<dbReference type="AlphaFoldDB" id="A0A433V726"/>
<dbReference type="EMBL" id="RSCL01000018">
    <property type="protein sequence ID" value="RUT01881.1"/>
    <property type="molecule type" value="Genomic_DNA"/>
</dbReference>
<dbReference type="RefSeq" id="WP_127084682.1">
    <property type="nucleotide sequence ID" value="NZ_RSCL01000018.1"/>
</dbReference>